<name>A0ABW6AWI5_9SPHI</name>
<reference evidence="2" key="1">
    <citation type="journal article" date="2019" name="Int. J. Syst. Evol. Microbiol.">
        <title>The Global Catalogue of Microorganisms (GCM) 10K type strain sequencing project: providing services to taxonomists for standard genome sequencing and annotation.</title>
        <authorList>
            <consortium name="The Broad Institute Genomics Platform"/>
            <consortium name="The Broad Institute Genome Sequencing Center for Infectious Disease"/>
            <person name="Wu L."/>
            <person name="Ma J."/>
        </authorList>
    </citation>
    <scope>NUCLEOTIDE SEQUENCE [LARGE SCALE GENOMIC DNA]</scope>
    <source>
        <strain evidence="2">KCTC 23098</strain>
    </source>
</reference>
<comment type="caution">
    <text evidence="1">The sequence shown here is derived from an EMBL/GenBank/DDBJ whole genome shotgun (WGS) entry which is preliminary data.</text>
</comment>
<evidence type="ECO:0000313" key="1">
    <source>
        <dbReference type="EMBL" id="MFD2960160.1"/>
    </source>
</evidence>
<dbReference type="EMBL" id="JBHUPA010000001">
    <property type="protein sequence ID" value="MFD2960160.1"/>
    <property type="molecule type" value="Genomic_DNA"/>
</dbReference>
<proteinExistence type="predicted"/>
<keyword evidence="2" id="KW-1185">Reference proteome</keyword>
<accession>A0ABW6AWI5</accession>
<evidence type="ECO:0000313" key="2">
    <source>
        <dbReference type="Proteomes" id="UP001597560"/>
    </source>
</evidence>
<dbReference type="Proteomes" id="UP001597560">
    <property type="component" value="Unassembled WGS sequence"/>
</dbReference>
<sequence length="129" mass="14626">MEKVPFNSLGVSTLISNLYALSDEALNDEMIDFESNPNEWLTTHFDLTESQASYLAQMDDNFLTSMAIEVSDHLSDREPVALLKEDRPKDGDDRGKLLQFSYTNKDIYSLAGGRQFTKTLLIQISYPSH</sequence>
<protein>
    <submittedName>
        <fullName evidence="1">Uncharacterized protein</fullName>
    </submittedName>
</protein>
<organism evidence="1 2">
    <name type="scientific">Olivibacter jilunii</name>
    <dbReference type="NCBI Taxonomy" id="985016"/>
    <lineage>
        <taxon>Bacteria</taxon>
        <taxon>Pseudomonadati</taxon>
        <taxon>Bacteroidota</taxon>
        <taxon>Sphingobacteriia</taxon>
        <taxon>Sphingobacteriales</taxon>
        <taxon>Sphingobacteriaceae</taxon>
        <taxon>Olivibacter</taxon>
    </lineage>
</organism>
<dbReference type="RefSeq" id="WP_377608533.1">
    <property type="nucleotide sequence ID" value="NZ_JBHUPA010000001.1"/>
</dbReference>
<gene>
    <name evidence="1" type="ORF">ACFS6J_00085</name>
</gene>